<reference evidence="1" key="2">
    <citation type="journal article" date="2016" name="Fungal Biol.">
        <title>Ochratoxin A production by Penicillium thymicola.</title>
        <authorList>
            <person name="Nguyen H.D.T."/>
            <person name="McMullin D.R."/>
            <person name="Ponomareva E."/>
            <person name="Riley R."/>
            <person name="Pomraning K.R."/>
            <person name="Baker S.E."/>
            <person name="Seifert K.A."/>
        </authorList>
    </citation>
    <scope>NUCLEOTIDE SEQUENCE</scope>
    <source>
        <strain evidence="1">DAOM 180753</strain>
    </source>
</reference>
<sequence length="19" mass="2071">HSKPAVCEIVLICDLFNGL</sequence>
<gene>
    <name evidence="1" type="ORF">VN97_g13205</name>
</gene>
<dbReference type="Proteomes" id="UP001227192">
    <property type="component" value="Unassembled WGS sequence"/>
</dbReference>
<evidence type="ECO:0000313" key="2">
    <source>
        <dbReference type="Proteomes" id="UP001227192"/>
    </source>
</evidence>
<feature type="non-terminal residue" evidence="1">
    <location>
        <position position="1"/>
    </location>
</feature>
<organism evidence="1 2">
    <name type="scientific">Penicillium thymicola</name>
    <dbReference type="NCBI Taxonomy" id="293382"/>
    <lineage>
        <taxon>Eukaryota</taxon>
        <taxon>Fungi</taxon>
        <taxon>Dikarya</taxon>
        <taxon>Ascomycota</taxon>
        <taxon>Pezizomycotina</taxon>
        <taxon>Eurotiomycetes</taxon>
        <taxon>Eurotiomycetidae</taxon>
        <taxon>Eurotiales</taxon>
        <taxon>Aspergillaceae</taxon>
        <taxon>Penicillium</taxon>
    </lineage>
</organism>
<name>A0AAI9T4L3_PENTH</name>
<keyword evidence="2" id="KW-1185">Reference proteome</keyword>
<dbReference type="AlphaFoldDB" id="A0AAI9T4L3"/>
<comment type="caution">
    <text evidence="1">The sequence shown here is derived from an EMBL/GenBank/DDBJ whole genome shotgun (WGS) entry which is preliminary data.</text>
</comment>
<accession>A0AAI9T4L3</accession>
<reference evidence="1" key="1">
    <citation type="submission" date="2015-06" db="EMBL/GenBank/DDBJ databases">
        <authorList>
            <person name="Nguyen H."/>
        </authorList>
    </citation>
    <scope>NUCLEOTIDE SEQUENCE</scope>
    <source>
        <strain evidence="1">DAOM 180753</strain>
    </source>
</reference>
<dbReference type="EMBL" id="LACB01001704">
    <property type="protein sequence ID" value="KAJ9477311.1"/>
    <property type="molecule type" value="Genomic_DNA"/>
</dbReference>
<evidence type="ECO:0000313" key="1">
    <source>
        <dbReference type="EMBL" id="KAJ9477311.1"/>
    </source>
</evidence>
<proteinExistence type="predicted"/>
<protein>
    <submittedName>
        <fullName evidence="1">Uncharacterized protein</fullName>
    </submittedName>
</protein>